<proteinExistence type="predicted"/>
<dbReference type="EMBL" id="BSKJ01000013">
    <property type="protein sequence ID" value="GLO37875.1"/>
    <property type="molecule type" value="Genomic_DNA"/>
</dbReference>
<evidence type="ECO:0000313" key="2">
    <source>
        <dbReference type="Proteomes" id="UP001161257"/>
    </source>
</evidence>
<organism evidence="1 2">
    <name type="scientific">Pseudomonas putida</name>
    <name type="common">Arthrobacter siderocapsulatus</name>
    <dbReference type="NCBI Taxonomy" id="303"/>
    <lineage>
        <taxon>Bacteria</taxon>
        <taxon>Pseudomonadati</taxon>
        <taxon>Pseudomonadota</taxon>
        <taxon>Gammaproteobacteria</taxon>
        <taxon>Pseudomonadales</taxon>
        <taxon>Pseudomonadaceae</taxon>
        <taxon>Pseudomonas</taxon>
    </lineage>
</organism>
<comment type="caution">
    <text evidence="1">The sequence shown here is derived from an EMBL/GenBank/DDBJ whole genome shotgun (WGS) entry which is preliminary data.</text>
</comment>
<dbReference type="AlphaFoldDB" id="A0AA37RC92"/>
<evidence type="ECO:0000313" key="1">
    <source>
        <dbReference type="EMBL" id="GLO37875.1"/>
    </source>
</evidence>
<gene>
    <name evidence="1" type="ORF">PPUN14671_47120</name>
</gene>
<name>A0AA37RC92_PSEPU</name>
<protein>
    <submittedName>
        <fullName evidence="1">Uncharacterized protein</fullName>
    </submittedName>
</protein>
<sequence>MHFQALIVVQYSERSIHCEPDKAKGKKSAKQFEAKYVIKNIFSKSKRIFFEAFAEANYFVEIFYDL</sequence>
<reference evidence="1" key="1">
    <citation type="submission" date="2023-01" db="EMBL/GenBank/DDBJ databases">
        <title>Whole-genome sequence of Pseudomonas putida NBRC 14671.</title>
        <authorList>
            <person name="Morohoshi T."/>
            <person name="Someya N."/>
        </authorList>
    </citation>
    <scope>NUCLEOTIDE SEQUENCE</scope>
    <source>
        <strain evidence="1">NBRC 14671</strain>
    </source>
</reference>
<accession>A0AA37RC92</accession>
<dbReference type="Proteomes" id="UP001161257">
    <property type="component" value="Unassembled WGS sequence"/>
</dbReference>